<dbReference type="EMBL" id="AP025334">
    <property type="protein sequence ID" value="BDD52927.1"/>
    <property type="molecule type" value="Genomic_DNA"/>
</dbReference>
<dbReference type="InterPro" id="IPR043176">
    <property type="entry name" value="NlpE_N_sf"/>
</dbReference>
<sequence>MNKAIVSLAVAMTLFALMGCNNRGEVETVSPVRAEKLKPMQQSWRGILPCADCEGIETSLFLEKDGTWVMNQGYQGGKAPSNFASYGQWARTADKLVLTDASGEKLYFRAKGSALEMLDREGNPIRSQLNYVLQPVTAALPTTPMAMRGMYSRTGGVAEFADCMTGKRIAVSNDVRLEQQYKAAAGQASQPVLLEVEGHFALQPKTDNGAMEKTLVADKNAKFIAGKDCNHQ</sequence>
<dbReference type="Pfam" id="PF17185">
    <property type="entry name" value="NlpE_C"/>
    <property type="match status" value="1"/>
</dbReference>
<accession>A0ABM7W065</accession>
<feature type="chain" id="PRO_5046809890" evidence="1">
    <location>
        <begin position="19"/>
        <end position="232"/>
    </location>
</feature>
<evidence type="ECO:0000313" key="4">
    <source>
        <dbReference type="Proteomes" id="UP001320460"/>
    </source>
</evidence>
<feature type="signal peptide" evidence="1">
    <location>
        <begin position="1"/>
        <end position="18"/>
    </location>
</feature>
<proteinExistence type="predicted"/>
<evidence type="ECO:0000256" key="1">
    <source>
        <dbReference type="SAM" id="SignalP"/>
    </source>
</evidence>
<dbReference type="RefSeq" id="WP_071193683.1">
    <property type="nucleotide sequence ID" value="NZ_AP025334.1"/>
</dbReference>
<keyword evidence="1" id="KW-0732">Signal</keyword>
<dbReference type="Gene3D" id="2.40.128.300">
    <property type="match status" value="1"/>
</dbReference>
<dbReference type="Pfam" id="PF04170">
    <property type="entry name" value="NlpE"/>
    <property type="match status" value="1"/>
</dbReference>
<evidence type="ECO:0000259" key="2">
    <source>
        <dbReference type="Pfam" id="PF17185"/>
    </source>
</evidence>
<evidence type="ECO:0000313" key="3">
    <source>
        <dbReference type="EMBL" id="BDD52927.1"/>
    </source>
</evidence>
<dbReference type="Proteomes" id="UP001320460">
    <property type="component" value="Chromosome"/>
</dbReference>
<gene>
    <name evidence="3" type="ORF">PDTA9734_44140</name>
</gene>
<dbReference type="InterPro" id="IPR038139">
    <property type="entry name" value="NlpE_C_sf"/>
</dbReference>
<name>A0ABM7W065_9ENTR</name>
<dbReference type="Gene3D" id="2.40.50.540">
    <property type="match status" value="1"/>
</dbReference>
<organism evidence="3 4">
    <name type="scientific">Phytobacter diazotrophicus</name>
    <dbReference type="NCBI Taxonomy" id="395631"/>
    <lineage>
        <taxon>Bacteria</taxon>
        <taxon>Pseudomonadati</taxon>
        <taxon>Pseudomonadota</taxon>
        <taxon>Gammaproteobacteria</taxon>
        <taxon>Enterobacterales</taxon>
        <taxon>Enterobacteriaceae</taxon>
        <taxon>Phytobacter</taxon>
    </lineage>
</organism>
<reference evidence="3 4" key="1">
    <citation type="submission" date="2021-12" db="EMBL/GenBank/DDBJ databases">
        <title>Complete genome sequence of Phytobacter diazotrophicus TA9734.</title>
        <authorList>
            <person name="Kubota H."/>
            <person name="Nakayama Y."/>
            <person name="Ariyoshi T."/>
        </authorList>
    </citation>
    <scope>NUCLEOTIDE SEQUENCE [LARGE SCALE GENOMIC DNA]</scope>
    <source>
        <strain evidence="3 4">TA9734</strain>
    </source>
</reference>
<keyword evidence="4" id="KW-1185">Reference proteome</keyword>
<feature type="domain" description="NlpE C-terminal OB" evidence="2">
    <location>
        <begin position="142"/>
        <end position="230"/>
    </location>
</feature>
<dbReference type="InterPro" id="IPR033450">
    <property type="entry name" value="NlpE_C"/>
</dbReference>
<dbReference type="PROSITE" id="PS51257">
    <property type="entry name" value="PROKAR_LIPOPROTEIN"/>
    <property type="match status" value="1"/>
</dbReference>
<dbReference type="NCBIfam" id="NF007814">
    <property type="entry name" value="PRK10523.1"/>
    <property type="match status" value="1"/>
</dbReference>
<dbReference type="InterPro" id="IPR007298">
    <property type="entry name" value="Cu-R_lipoprotein_NlpE"/>
</dbReference>
<protein>
    <submittedName>
        <fullName evidence="3">Copper homeostasis/adhesion lipoprotein NlpE</fullName>
    </submittedName>
</protein>
<keyword evidence="3" id="KW-0449">Lipoprotein</keyword>